<keyword evidence="3 6" id="KW-0812">Transmembrane</keyword>
<feature type="transmembrane region" description="Helical" evidence="6">
    <location>
        <begin position="357"/>
        <end position="376"/>
    </location>
</feature>
<dbReference type="EMBL" id="CAEZYH010000003">
    <property type="protein sequence ID" value="CAB4707285.1"/>
    <property type="molecule type" value="Genomic_DNA"/>
</dbReference>
<evidence type="ECO:0000313" key="7">
    <source>
        <dbReference type="EMBL" id="CAB4707285.1"/>
    </source>
</evidence>
<dbReference type="EMBL" id="CAFBPS010000003">
    <property type="protein sequence ID" value="CAB5018149.1"/>
    <property type="molecule type" value="Genomic_DNA"/>
</dbReference>
<evidence type="ECO:0000256" key="2">
    <source>
        <dbReference type="ARBA" id="ARBA00022475"/>
    </source>
</evidence>
<accession>A0A6J7F3Y7</accession>
<evidence type="ECO:0000256" key="3">
    <source>
        <dbReference type="ARBA" id="ARBA00022692"/>
    </source>
</evidence>
<feature type="transmembrane region" description="Helical" evidence="6">
    <location>
        <begin position="166"/>
        <end position="187"/>
    </location>
</feature>
<evidence type="ECO:0000256" key="4">
    <source>
        <dbReference type="ARBA" id="ARBA00022989"/>
    </source>
</evidence>
<feature type="transmembrane region" description="Helical" evidence="6">
    <location>
        <begin position="329"/>
        <end position="350"/>
    </location>
</feature>
<evidence type="ECO:0000313" key="9">
    <source>
        <dbReference type="EMBL" id="CAB5018149.1"/>
    </source>
</evidence>
<keyword evidence="5 6" id="KW-0472">Membrane</keyword>
<feature type="transmembrane region" description="Helical" evidence="6">
    <location>
        <begin position="100"/>
        <end position="119"/>
    </location>
</feature>
<dbReference type="AlphaFoldDB" id="A0A6J7F3Y7"/>
<dbReference type="EMBL" id="CAFBMF010000004">
    <property type="protein sequence ID" value="CAB4888478.1"/>
    <property type="molecule type" value="Genomic_DNA"/>
</dbReference>
<evidence type="ECO:0000256" key="1">
    <source>
        <dbReference type="ARBA" id="ARBA00004651"/>
    </source>
</evidence>
<dbReference type="PANTHER" id="PTHR30250:SF26">
    <property type="entry name" value="PSMA PROTEIN"/>
    <property type="match status" value="1"/>
</dbReference>
<feature type="transmembrane region" description="Helical" evidence="6">
    <location>
        <begin position="140"/>
        <end position="160"/>
    </location>
</feature>
<keyword evidence="4 6" id="KW-1133">Transmembrane helix</keyword>
<dbReference type="Pfam" id="PF13440">
    <property type="entry name" value="Polysacc_synt_3"/>
    <property type="match status" value="1"/>
</dbReference>
<evidence type="ECO:0000256" key="6">
    <source>
        <dbReference type="SAM" id="Phobius"/>
    </source>
</evidence>
<evidence type="ECO:0000256" key="5">
    <source>
        <dbReference type="ARBA" id="ARBA00023136"/>
    </source>
</evidence>
<protein>
    <submittedName>
        <fullName evidence="8">Unannotated protein</fullName>
    </submittedName>
</protein>
<name>A0A6J7F3Y7_9ZZZZ</name>
<keyword evidence="2" id="KW-1003">Cell membrane</keyword>
<dbReference type="GO" id="GO:0005886">
    <property type="term" value="C:plasma membrane"/>
    <property type="evidence" value="ECO:0007669"/>
    <property type="project" value="UniProtKB-SubCell"/>
</dbReference>
<reference evidence="8" key="1">
    <citation type="submission" date="2020-05" db="EMBL/GenBank/DDBJ databases">
        <authorList>
            <person name="Chiriac C."/>
            <person name="Salcher M."/>
            <person name="Ghai R."/>
            <person name="Kavagutti S V."/>
        </authorList>
    </citation>
    <scope>NUCLEOTIDE SEQUENCE</scope>
</reference>
<evidence type="ECO:0000313" key="8">
    <source>
        <dbReference type="EMBL" id="CAB4888478.1"/>
    </source>
</evidence>
<feature type="transmembrane region" description="Helical" evidence="6">
    <location>
        <begin position="292"/>
        <end position="317"/>
    </location>
</feature>
<sequence>MTFLNLVLTALLARGLDRDQFGTWAFLMVLTFNQGYFALLDGGMSVSALRKIVHYDHSERPEDSAEVLATLRAYYLYVSAAGSLALFACGGLLLTAVWPSISTTSVIVVLATLVIRLFADTLHASNMMVLESRSLFPQMRLLEIGSLTSWTVMVALVLWANHGLMTLAILSAINSLILVCASTWIVSGHTKSPRGVRFKWRRSIAKELWTTGKWVAIQRLWSVIYAQMDRTIIAVVLGVALVGDYEIPYKFQAMGVLILSVFPSALFPTVAKLEADENRDRLTGLFHKATRWTVGLSLPILITGIALSGPLITLWVGDSFVHLQGSVSLFLLWPVIASFNVIGSQFLNAMGKTKESFFIAGSSVLVNLIVSISLVNKYGINGVMLGTVIGMAVVFVPYLVIEQRLFGAGYTSWFNEVVVPVIPSMLIQIPILLVLRAVWTHGANPFLVVVGGGVATLIGLLIFILISPEFRRHRSFKALLTMGA</sequence>
<feature type="transmembrane region" description="Helical" evidence="6">
    <location>
        <begin position="445"/>
        <end position="466"/>
    </location>
</feature>
<feature type="transmembrane region" description="Helical" evidence="6">
    <location>
        <begin position="74"/>
        <end position="94"/>
    </location>
</feature>
<feature type="transmembrane region" description="Helical" evidence="6">
    <location>
        <begin position="382"/>
        <end position="401"/>
    </location>
</feature>
<organism evidence="8">
    <name type="scientific">freshwater metagenome</name>
    <dbReference type="NCBI Taxonomy" id="449393"/>
    <lineage>
        <taxon>unclassified sequences</taxon>
        <taxon>metagenomes</taxon>
        <taxon>ecological metagenomes</taxon>
    </lineage>
</organism>
<dbReference type="PANTHER" id="PTHR30250">
    <property type="entry name" value="PST FAMILY PREDICTED COLANIC ACID TRANSPORTER"/>
    <property type="match status" value="1"/>
</dbReference>
<gene>
    <name evidence="7" type="ORF">UFOPK2658_00174</name>
    <name evidence="8" type="ORF">UFOPK3494_00136</name>
    <name evidence="9" type="ORF">UFOPK4134_00110</name>
</gene>
<dbReference type="InterPro" id="IPR050833">
    <property type="entry name" value="Poly_Biosynth_Transport"/>
</dbReference>
<comment type="subcellular location">
    <subcellularLocation>
        <location evidence="1">Cell membrane</location>
        <topology evidence="1">Multi-pass membrane protein</topology>
    </subcellularLocation>
</comment>
<feature type="transmembrane region" description="Helical" evidence="6">
    <location>
        <begin position="249"/>
        <end position="271"/>
    </location>
</feature>
<proteinExistence type="predicted"/>
<feature type="transmembrane region" description="Helical" evidence="6">
    <location>
        <begin position="413"/>
        <end position="439"/>
    </location>
</feature>